<protein>
    <submittedName>
        <fullName evidence="2">OsmC family protein</fullName>
        <ecNumber evidence="2">1.11.1.-</ecNumber>
    </submittedName>
</protein>
<name>A0ABW3Y0H7_9FLAO</name>
<dbReference type="PANTHER" id="PTHR39624">
    <property type="entry name" value="PROTEIN INVOLVED IN RIMO-MEDIATED BETA-METHYLTHIOLATION OF RIBOSOMAL PROTEIN S12 YCAO"/>
    <property type="match status" value="1"/>
</dbReference>
<dbReference type="Proteomes" id="UP001597201">
    <property type="component" value="Unassembled WGS sequence"/>
</dbReference>
<keyword evidence="1" id="KW-0812">Transmembrane</keyword>
<dbReference type="EC" id="1.11.1.-" evidence="2"/>
<proteinExistence type="predicted"/>
<dbReference type="PANTHER" id="PTHR39624:SF2">
    <property type="entry name" value="OSMC-LIKE PROTEIN"/>
    <property type="match status" value="1"/>
</dbReference>
<evidence type="ECO:0000313" key="3">
    <source>
        <dbReference type="Proteomes" id="UP001597201"/>
    </source>
</evidence>
<evidence type="ECO:0000256" key="1">
    <source>
        <dbReference type="SAM" id="Phobius"/>
    </source>
</evidence>
<dbReference type="Gene3D" id="3.30.300.20">
    <property type="match status" value="1"/>
</dbReference>
<keyword evidence="3" id="KW-1185">Reference proteome</keyword>
<evidence type="ECO:0000313" key="2">
    <source>
        <dbReference type="EMBL" id="MFD1314686.1"/>
    </source>
</evidence>
<dbReference type="EMBL" id="JBHTMY010000002">
    <property type="protein sequence ID" value="MFD1314686.1"/>
    <property type="molecule type" value="Genomic_DNA"/>
</dbReference>
<dbReference type="InterPro" id="IPR015946">
    <property type="entry name" value="KH_dom-like_a/b"/>
</dbReference>
<dbReference type="InterPro" id="IPR036102">
    <property type="entry name" value="OsmC/Ohrsf"/>
</dbReference>
<dbReference type="RefSeq" id="WP_377176533.1">
    <property type="nucleotide sequence ID" value="NZ_JBHTMY010000002.1"/>
</dbReference>
<sequence length="125" mass="14066">MKIEVQFDQTANIIASYKGKEIGMTDSPYMIYLATVGMCSAVYVRAFLQQRNMSLAGVTLDELIKYNQEENRVEHIEIQVNLPAGFPAKYERAIKTVVDQCPVKKHFVLPPTVSVVANLEEEVIS</sequence>
<keyword evidence="2" id="KW-0575">Peroxidase</keyword>
<feature type="transmembrane region" description="Helical" evidence="1">
    <location>
        <begin position="29"/>
        <end position="48"/>
    </location>
</feature>
<dbReference type="InterPro" id="IPR003718">
    <property type="entry name" value="OsmC/Ohr_fam"/>
</dbReference>
<keyword evidence="2" id="KW-0560">Oxidoreductase</keyword>
<organism evidence="2 3">
    <name type="scientific">Namhaeicola litoreus</name>
    <dbReference type="NCBI Taxonomy" id="1052145"/>
    <lineage>
        <taxon>Bacteria</taxon>
        <taxon>Pseudomonadati</taxon>
        <taxon>Bacteroidota</taxon>
        <taxon>Flavobacteriia</taxon>
        <taxon>Flavobacteriales</taxon>
        <taxon>Flavobacteriaceae</taxon>
        <taxon>Namhaeicola</taxon>
    </lineage>
</organism>
<dbReference type="Pfam" id="PF02566">
    <property type="entry name" value="OsmC"/>
    <property type="match status" value="1"/>
</dbReference>
<dbReference type="SUPFAM" id="SSF82784">
    <property type="entry name" value="OsmC-like"/>
    <property type="match status" value="1"/>
</dbReference>
<comment type="caution">
    <text evidence="2">The sequence shown here is derived from an EMBL/GenBank/DDBJ whole genome shotgun (WGS) entry which is preliminary data.</text>
</comment>
<gene>
    <name evidence="2" type="ORF">ACFQ39_03585</name>
</gene>
<keyword evidence="1" id="KW-1133">Transmembrane helix</keyword>
<dbReference type="GO" id="GO:0004601">
    <property type="term" value="F:peroxidase activity"/>
    <property type="evidence" value="ECO:0007669"/>
    <property type="project" value="UniProtKB-KW"/>
</dbReference>
<keyword evidence="1" id="KW-0472">Membrane</keyword>
<accession>A0ABW3Y0H7</accession>
<reference evidence="3" key="1">
    <citation type="journal article" date="2019" name="Int. J. Syst. Evol. Microbiol.">
        <title>The Global Catalogue of Microorganisms (GCM) 10K type strain sequencing project: providing services to taxonomists for standard genome sequencing and annotation.</title>
        <authorList>
            <consortium name="The Broad Institute Genomics Platform"/>
            <consortium name="The Broad Institute Genome Sequencing Center for Infectious Disease"/>
            <person name="Wu L."/>
            <person name="Ma J."/>
        </authorList>
    </citation>
    <scope>NUCLEOTIDE SEQUENCE [LARGE SCALE GENOMIC DNA]</scope>
    <source>
        <strain evidence="3">CCUG 61485</strain>
    </source>
</reference>